<dbReference type="PROSITE" id="PS51257">
    <property type="entry name" value="PROKAR_LIPOPROTEIN"/>
    <property type="match status" value="1"/>
</dbReference>
<dbReference type="PANTHER" id="PTHR14110">
    <property type="entry name" value="MITOCHONDRIAL IMPORT INNER MEMBRANE TRANSLOCASE SUBUNIT TIM22"/>
    <property type="match status" value="1"/>
</dbReference>
<dbReference type="EMBL" id="FN649750">
    <property type="protein sequence ID" value="CBN74293.1"/>
    <property type="molecule type" value="Genomic_DNA"/>
</dbReference>
<evidence type="ECO:0000313" key="10">
    <source>
        <dbReference type="EMBL" id="CBN74293.1"/>
    </source>
</evidence>
<comment type="subcellular location">
    <subcellularLocation>
        <location evidence="1 8">Mitochondrion inner membrane</location>
        <topology evidence="1 8">Multi-pass membrane protein</topology>
    </subcellularLocation>
</comment>
<keyword evidence="8" id="KW-0811">Translocation</keyword>
<evidence type="ECO:0000256" key="5">
    <source>
        <dbReference type="ARBA" id="ARBA00022989"/>
    </source>
</evidence>
<evidence type="ECO:0000256" key="8">
    <source>
        <dbReference type="RuleBase" id="RU367038"/>
    </source>
</evidence>
<dbReference type="OrthoDB" id="41475at2759"/>
<proteinExistence type="inferred from homology"/>
<protein>
    <recommendedName>
        <fullName evidence="8">Mitochondrial import inner membrane translocase subunit TIM22</fullName>
    </recommendedName>
</protein>
<organism evidence="10 11">
    <name type="scientific">Ectocarpus siliculosus</name>
    <name type="common">Brown alga</name>
    <name type="synonym">Conferva siliculosa</name>
    <dbReference type="NCBI Taxonomy" id="2880"/>
    <lineage>
        <taxon>Eukaryota</taxon>
        <taxon>Sar</taxon>
        <taxon>Stramenopiles</taxon>
        <taxon>Ochrophyta</taxon>
        <taxon>PX clade</taxon>
        <taxon>Phaeophyceae</taxon>
        <taxon>Ectocarpales</taxon>
        <taxon>Ectocarpaceae</taxon>
        <taxon>Ectocarpus</taxon>
    </lineage>
</organism>
<comment type="subunit">
    <text evidence="8">Component of the TIM22 complex.</text>
</comment>
<accession>D8LH74</accession>
<keyword evidence="5" id="KW-1133">Transmembrane helix</keyword>
<evidence type="ECO:0000313" key="11">
    <source>
        <dbReference type="Proteomes" id="UP000002630"/>
    </source>
</evidence>
<dbReference type="GO" id="GO:0030943">
    <property type="term" value="F:mitochondrion targeting sequence binding"/>
    <property type="evidence" value="ECO:0007669"/>
    <property type="project" value="TreeGrafter"/>
</dbReference>
<feature type="signal peptide" evidence="9">
    <location>
        <begin position="1"/>
        <end position="21"/>
    </location>
</feature>
<dbReference type="EMBL" id="FN648364">
    <property type="protein sequence ID" value="CBN74293.1"/>
    <property type="molecule type" value="Genomic_DNA"/>
</dbReference>
<dbReference type="AlphaFoldDB" id="D8LH74"/>
<evidence type="ECO:0000256" key="3">
    <source>
        <dbReference type="ARBA" id="ARBA00022692"/>
    </source>
</evidence>
<keyword evidence="7" id="KW-0472">Membrane</keyword>
<evidence type="ECO:0000256" key="1">
    <source>
        <dbReference type="ARBA" id="ARBA00004448"/>
    </source>
</evidence>
<name>D8LH74_ECTSI</name>
<dbReference type="GO" id="GO:0042721">
    <property type="term" value="C:TIM22 mitochondrial import inner membrane insertion complex"/>
    <property type="evidence" value="ECO:0007669"/>
    <property type="project" value="UniProtKB-UniRule"/>
</dbReference>
<feature type="chain" id="PRO_5003117190" description="Mitochondrial import inner membrane translocase subunit TIM22" evidence="9">
    <location>
        <begin position="22"/>
        <end position="216"/>
    </location>
</feature>
<keyword evidence="4 8" id="KW-0999">Mitochondrion inner membrane</keyword>
<keyword evidence="8" id="KW-0653">Protein transport</keyword>
<dbReference type="InterPro" id="IPR039175">
    <property type="entry name" value="TIM22"/>
</dbReference>
<sequence>MAYCRLLLQGLLLSVALGCNALPGWSRNSVGAAVQPHHGLAWTSRTPTTRTLRRQFPVAAAVASTSHLTTGRTASGVMENCMEACLTTMQSFIGGTIMGCVIGGVMGGSFGRVPDVGWLKSVQTKAVEMGGNWGQLSAAFTGFTSISTVIRGRNDKWDQVLGACGAGAFLNRAKGPQGMAQGAATYGLFSLIFAFPSGQDDELDVVDIPVDAPKTR</sequence>
<comment type="similarity">
    <text evidence="2 8">Belongs to the Tim17/Tim22/Tim23 family.</text>
</comment>
<dbReference type="eggNOG" id="ENOG502SDXE">
    <property type="taxonomic scope" value="Eukaryota"/>
</dbReference>
<keyword evidence="11" id="KW-1185">Reference proteome</keyword>
<dbReference type="OMA" id="MENCMEA"/>
<evidence type="ECO:0000256" key="6">
    <source>
        <dbReference type="ARBA" id="ARBA00023128"/>
    </source>
</evidence>
<keyword evidence="6 8" id="KW-0496">Mitochondrion</keyword>
<dbReference type="GO" id="GO:0045039">
    <property type="term" value="P:protein insertion into mitochondrial inner membrane"/>
    <property type="evidence" value="ECO:0007669"/>
    <property type="project" value="UniProtKB-UniRule"/>
</dbReference>
<evidence type="ECO:0000256" key="4">
    <source>
        <dbReference type="ARBA" id="ARBA00022792"/>
    </source>
</evidence>
<dbReference type="GO" id="GO:0008320">
    <property type="term" value="F:protein transmembrane transporter activity"/>
    <property type="evidence" value="ECO:0007669"/>
    <property type="project" value="UniProtKB-UniRule"/>
</dbReference>
<keyword evidence="3" id="KW-0812">Transmembrane</keyword>
<keyword evidence="9" id="KW-0732">Signal</keyword>
<dbReference type="Proteomes" id="UP000002630">
    <property type="component" value="Linkage Group LG25"/>
</dbReference>
<evidence type="ECO:0000256" key="2">
    <source>
        <dbReference type="ARBA" id="ARBA00008444"/>
    </source>
</evidence>
<reference evidence="10 11" key="1">
    <citation type="journal article" date="2010" name="Nature">
        <title>The Ectocarpus genome and the independent evolution of multicellularity in brown algae.</title>
        <authorList>
            <person name="Cock J.M."/>
            <person name="Sterck L."/>
            <person name="Rouze P."/>
            <person name="Scornet D."/>
            <person name="Allen A.E."/>
            <person name="Amoutzias G."/>
            <person name="Anthouard V."/>
            <person name="Artiguenave F."/>
            <person name="Aury J.M."/>
            <person name="Badger J.H."/>
            <person name="Beszteri B."/>
            <person name="Billiau K."/>
            <person name="Bonnet E."/>
            <person name="Bothwell J.H."/>
            <person name="Bowler C."/>
            <person name="Boyen C."/>
            <person name="Brownlee C."/>
            <person name="Carrano C.J."/>
            <person name="Charrier B."/>
            <person name="Cho G.Y."/>
            <person name="Coelho S.M."/>
            <person name="Collen J."/>
            <person name="Corre E."/>
            <person name="Da Silva C."/>
            <person name="Delage L."/>
            <person name="Delaroque N."/>
            <person name="Dittami S.M."/>
            <person name="Doulbeau S."/>
            <person name="Elias M."/>
            <person name="Farnham G."/>
            <person name="Gachon C.M."/>
            <person name="Gschloessl B."/>
            <person name="Heesch S."/>
            <person name="Jabbari K."/>
            <person name="Jubin C."/>
            <person name="Kawai H."/>
            <person name="Kimura K."/>
            <person name="Kloareg B."/>
            <person name="Kupper F.C."/>
            <person name="Lang D."/>
            <person name="Le Bail A."/>
            <person name="Leblanc C."/>
            <person name="Lerouge P."/>
            <person name="Lohr M."/>
            <person name="Lopez P.J."/>
            <person name="Martens C."/>
            <person name="Maumus F."/>
            <person name="Michel G."/>
            <person name="Miranda-Saavedra D."/>
            <person name="Morales J."/>
            <person name="Moreau H."/>
            <person name="Motomura T."/>
            <person name="Nagasato C."/>
            <person name="Napoli C.A."/>
            <person name="Nelson D.R."/>
            <person name="Nyvall-Collen P."/>
            <person name="Peters A.F."/>
            <person name="Pommier C."/>
            <person name="Potin P."/>
            <person name="Poulain J."/>
            <person name="Quesneville H."/>
            <person name="Read B."/>
            <person name="Rensing S.A."/>
            <person name="Ritter A."/>
            <person name="Rousvoal S."/>
            <person name="Samanta M."/>
            <person name="Samson G."/>
            <person name="Schroeder D.C."/>
            <person name="Segurens B."/>
            <person name="Strittmatter M."/>
            <person name="Tonon T."/>
            <person name="Tregear J.W."/>
            <person name="Valentin K."/>
            <person name="von Dassow P."/>
            <person name="Yamagishi T."/>
            <person name="Van de Peer Y."/>
            <person name="Wincker P."/>
        </authorList>
    </citation>
    <scope>NUCLEOTIDE SEQUENCE [LARGE SCALE GENOMIC DNA]</scope>
    <source>
        <strain evidence="11">Ec32 / CCAP1310/4</strain>
    </source>
</reference>
<dbReference type="InParanoid" id="D8LH74"/>
<evidence type="ECO:0000256" key="7">
    <source>
        <dbReference type="ARBA" id="ARBA00023136"/>
    </source>
</evidence>
<keyword evidence="8" id="KW-0813">Transport</keyword>
<comment type="function">
    <text evidence="8">Essential core component of the TIM22 complex, a complex that mediates the import and insertion of multi-pass transmembrane proteins into the mitochondrial inner membrane. In the TIM22 complex, it constitutes the voltage-activated and signal-gated channel. Forms a twin-pore translocase that uses the membrane potential as external driving force in 2 voltage-dependent steps.</text>
</comment>
<evidence type="ECO:0000256" key="9">
    <source>
        <dbReference type="SAM" id="SignalP"/>
    </source>
</evidence>
<dbReference type="PANTHER" id="PTHR14110:SF0">
    <property type="entry name" value="MITOCHONDRIAL IMPORT INNER MEMBRANE TRANSLOCASE SUBUNIT TIM22"/>
    <property type="match status" value="1"/>
</dbReference>
<gene>
    <name evidence="10" type="primary">TIM17</name>
    <name evidence="10" type="ORF">Esi_0019_0065</name>
</gene>
<dbReference type="Pfam" id="PF02466">
    <property type="entry name" value="Tim17"/>
    <property type="match status" value="1"/>
</dbReference>